<gene>
    <name evidence="3" type="primary">rsmD</name>
    <name evidence="3" type="ORF">GEV47_06800</name>
</gene>
<keyword evidence="2 3" id="KW-0808">Transferase</keyword>
<dbReference type="Proteomes" id="UP000451565">
    <property type="component" value="Unassembled WGS sequence"/>
</dbReference>
<dbReference type="EC" id="2.1.1.171" evidence="3"/>
<keyword evidence="4" id="KW-1185">Reference proteome</keyword>
<dbReference type="SUPFAM" id="SSF53335">
    <property type="entry name" value="S-adenosyl-L-methionine-dependent methyltransferases"/>
    <property type="match status" value="1"/>
</dbReference>
<dbReference type="OrthoDB" id="9803017at2"/>
<name>A0A843YUT5_9BURK</name>
<proteinExistence type="predicted"/>
<keyword evidence="1 3" id="KW-0489">Methyltransferase</keyword>
<protein>
    <submittedName>
        <fullName evidence="3">16S rRNA (Guanine(966)-N(2))-methyltransferase RsmD</fullName>
        <ecNumber evidence="3">2.1.1.171</ecNumber>
    </submittedName>
</protein>
<reference evidence="3 4" key="1">
    <citation type="submission" date="2019-10" db="EMBL/GenBank/DDBJ databases">
        <title>Glaciimonas soli sp. nov., a psychrophilic bacterium isolated from the forest soil of a high elevation mountain in Taiwan.</title>
        <authorList>
            <person name="Wang L.-T."/>
            <person name="Shieh W.Y."/>
        </authorList>
    </citation>
    <scope>NUCLEOTIDE SEQUENCE [LARGE SCALE GENOMIC DNA]</scope>
    <source>
        <strain evidence="3 4">GS1</strain>
    </source>
</reference>
<accession>A0A843YUT5</accession>
<dbReference type="InterPro" id="IPR029063">
    <property type="entry name" value="SAM-dependent_MTases_sf"/>
</dbReference>
<dbReference type="InterPro" id="IPR002052">
    <property type="entry name" value="DNA_methylase_N6_adenine_CS"/>
</dbReference>
<organism evidence="3 4">
    <name type="scientific">Glaciimonas soli</name>
    <dbReference type="NCBI Taxonomy" id="2590999"/>
    <lineage>
        <taxon>Bacteria</taxon>
        <taxon>Pseudomonadati</taxon>
        <taxon>Pseudomonadota</taxon>
        <taxon>Betaproteobacteria</taxon>
        <taxon>Burkholderiales</taxon>
        <taxon>Oxalobacteraceae</taxon>
        <taxon>Glaciimonas</taxon>
    </lineage>
</organism>
<dbReference type="Pfam" id="PF03602">
    <property type="entry name" value="Cons_hypoth95"/>
    <property type="match status" value="1"/>
</dbReference>
<evidence type="ECO:0000313" key="4">
    <source>
        <dbReference type="Proteomes" id="UP000451565"/>
    </source>
</evidence>
<dbReference type="GO" id="GO:0052913">
    <property type="term" value="F:16S rRNA (guanine(966)-N(2))-methyltransferase activity"/>
    <property type="evidence" value="ECO:0007669"/>
    <property type="project" value="UniProtKB-EC"/>
</dbReference>
<evidence type="ECO:0000256" key="2">
    <source>
        <dbReference type="ARBA" id="ARBA00022679"/>
    </source>
</evidence>
<dbReference type="AlphaFoldDB" id="A0A843YUT5"/>
<comment type="caution">
    <text evidence="3">The sequence shown here is derived from an EMBL/GenBank/DDBJ whole genome shotgun (WGS) entry which is preliminary data.</text>
</comment>
<dbReference type="PANTHER" id="PTHR43542">
    <property type="entry name" value="METHYLTRANSFERASE"/>
    <property type="match status" value="1"/>
</dbReference>
<dbReference type="GO" id="GO:0003676">
    <property type="term" value="F:nucleic acid binding"/>
    <property type="evidence" value="ECO:0007669"/>
    <property type="project" value="InterPro"/>
</dbReference>
<evidence type="ECO:0000313" key="3">
    <source>
        <dbReference type="EMBL" id="MQR00386.1"/>
    </source>
</evidence>
<dbReference type="InterPro" id="IPR004398">
    <property type="entry name" value="RNA_MeTrfase_RsmD"/>
</dbReference>
<dbReference type="CDD" id="cd02440">
    <property type="entry name" value="AdoMet_MTases"/>
    <property type="match status" value="1"/>
</dbReference>
<dbReference type="NCBIfam" id="TIGR00095">
    <property type="entry name" value="16S rRNA (guanine(966)-N(2))-methyltransferase RsmD"/>
    <property type="match status" value="1"/>
</dbReference>
<dbReference type="Gene3D" id="3.40.50.150">
    <property type="entry name" value="Vaccinia Virus protein VP39"/>
    <property type="match status" value="1"/>
</dbReference>
<dbReference type="PIRSF" id="PIRSF004553">
    <property type="entry name" value="CHP00095"/>
    <property type="match status" value="1"/>
</dbReference>
<dbReference type="RefSeq" id="WP_153233991.1">
    <property type="nucleotide sequence ID" value="NZ_WINI01000003.1"/>
</dbReference>
<dbReference type="EMBL" id="WINI01000003">
    <property type="protein sequence ID" value="MQR00386.1"/>
    <property type="molecule type" value="Genomic_DNA"/>
</dbReference>
<dbReference type="PANTHER" id="PTHR43542:SF1">
    <property type="entry name" value="METHYLTRANSFERASE"/>
    <property type="match status" value="1"/>
</dbReference>
<sequence length="210" mass="23627">MKQGKSIRPKKPSQTRQVRIIGGIWKRTPLAVIDSEGLRPTPDRVRETLFNWLTHLLDGRWSQVRCLDLFAGTGALGFEAASRGATQVLMVEHNTPAVRQLEQTKAKLDAAQVQIQRTDALSALQNAGTQNTRFHLIFLDPPYHLDWLAKTLPLCERLLETGGLVYVEAEFSLAEPDDGAELPGWMDGWQVVRSDKAGMVFYHLLQRQLT</sequence>
<dbReference type="PROSITE" id="PS00092">
    <property type="entry name" value="N6_MTASE"/>
    <property type="match status" value="1"/>
</dbReference>
<evidence type="ECO:0000256" key="1">
    <source>
        <dbReference type="ARBA" id="ARBA00022603"/>
    </source>
</evidence>